<dbReference type="EMBL" id="BK015022">
    <property type="protein sequence ID" value="DAD87494.1"/>
    <property type="molecule type" value="Genomic_DNA"/>
</dbReference>
<feature type="compositionally biased region" description="Basic residues" evidence="1">
    <location>
        <begin position="28"/>
        <end position="48"/>
    </location>
</feature>
<reference evidence="2" key="1">
    <citation type="journal article" date="2021" name="Proc. Natl. Acad. Sci. U.S.A.">
        <title>A Catalog of Tens of Thousands of Viruses from Human Metagenomes Reveals Hidden Associations with Chronic Diseases.</title>
        <authorList>
            <person name="Tisza M.J."/>
            <person name="Buck C.B."/>
        </authorList>
    </citation>
    <scope>NUCLEOTIDE SEQUENCE</scope>
    <source>
        <strain evidence="2">CtAUQ2</strain>
    </source>
</reference>
<evidence type="ECO:0000313" key="2">
    <source>
        <dbReference type="EMBL" id="DAD87494.1"/>
    </source>
</evidence>
<evidence type="ECO:0000256" key="1">
    <source>
        <dbReference type="SAM" id="MobiDB-lite"/>
    </source>
</evidence>
<feature type="region of interest" description="Disordered" evidence="1">
    <location>
        <begin position="21"/>
        <end position="48"/>
    </location>
</feature>
<proteinExistence type="predicted"/>
<accession>A0A8S5MYP5</accession>
<organism evidence="2">
    <name type="scientific">Siphoviridae sp. ctAUQ2</name>
    <dbReference type="NCBI Taxonomy" id="2826182"/>
    <lineage>
        <taxon>Viruses</taxon>
        <taxon>Duplodnaviria</taxon>
        <taxon>Heunggongvirae</taxon>
        <taxon>Uroviricota</taxon>
        <taxon>Caudoviricetes</taxon>
    </lineage>
</organism>
<sequence length="48" mass="6035">MSVFQKLKRWWRTTLQSYRDEYSETHGPKKNRAERRRIAKMKKNRPKL</sequence>
<name>A0A8S5MYP5_9CAUD</name>
<protein>
    <submittedName>
        <fullName evidence="2">Trp-operon Leader Peptide</fullName>
    </submittedName>
</protein>